<name>A0ABD0YY21_9HEMI</name>
<dbReference type="AlphaFoldDB" id="A0ABD0YY21"/>
<reference evidence="2 3" key="1">
    <citation type="submission" date="2024-07" db="EMBL/GenBank/DDBJ databases">
        <title>Chromosome-level genome assembly of the water stick insect Ranatra chinensis (Heteroptera: Nepidae).</title>
        <authorList>
            <person name="Liu X."/>
        </authorList>
    </citation>
    <scope>NUCLEOTIDE SEQUENCE [LARGE SCALE GENOMIC DNA]</scope>
    <source>
        <strain evidence="2">Cailab_2021Rc</strain>
        <tissue evidence="2">Muscle</tissue>
    </source>
</reference>
<sequence length="161" mass="17915">MADAFGYDELGLLRAPGSCGEADETTEPDHDIIFKEFKSNIDSLLVSVNKMKQKIHEMRKILAEGRDSNETGDEGQQTPAEKKVDTDNVNTDVKKRKQRSTDDFLEGAASVFKSVENFFSDLGRKIGESDIYKGTAEQLHTIGKAIEDTGKYLEDAIPLRI</sequence>
<dbReference type="Proteomes" id="UP001558652">
    <property type="component" value="Unassembled WGS sequence"/>
</dbReference>
<keyword evidence="3" id="KW-1185">Reference proteome</keyword>
<feature type="region of interest" description="Disordered" evidence="1">
    <location>
        <begin position="59"/>
        <end position="100"/>
    </location>
</feature>
<protein>
    <submittedName>
        <fullName evidence="2">Uncharacterized protein</fullName>
    </submittedName>
</protein>
<accession>A0ABD0YY21</accession>
<comment type="caution">
    <text evidence="2">The sequence shown here is derived from an EMBL/GenBank/DDBJ whole genome shotgun (WGS) entry which is preliminary data.</text>
</comment>
<gene>
    <name evidence="2" type="ORF">AAG570_013032</name>
</gene>
<organism evidence="2 3">
    <name type="scientific">Ranatra chinensis</name>
    <dbReference type="NCBI Taxonomy" id="642074"/>
    <lineage>
        <taxon>Eukaryota</taxon>
        <taxon>Metazoa</taxon>
        <taxon>Ecdysozoa</taxon>
        <taxon>Arthropoda</taxon>
        <taxon>Hexapoda</taxon>
        <taxon>Insecta</taxon>
        <taxon>Pterygota</taxon>
        <taxon>Neoptera</taxon>
        <taxon>Paraneoptera</taxon>
        <taxon>Hemiptera</taxon>
        <taxon>Heteroptera</taxon>
        <taxon>Panheteroptera</taxon>
        <taxon>Nepomorpha</taxon>
        <taxon>Nepidae</taxon>
        <taxon>Ranatrinae</taxon>
        <taxon>Ranatra</taxon>
    </lineage>
</organism>
<proteinExistence type="predicted"/>
<evidence type="ECO:0000256" key="1">
    <source>
        <dbReference type="SAM" id="MobiDB-lite"/>
    </source>
</evidence>
<dbReference type="EMBL" id="JBFDAA010000008">
    <property type="protein sequence ID" value="KAL1130093.1"/>
    <property type="molecule type" value="Genomic_DNA"/>
</dbReference>
<evidence type="ECO:0000313" key="2">
    <source>
        <dbReference type="EMBL" id="KAL1130093.1"/>
    </source>
</evidence>
<feature type="compositionally biased region" description="Basic and acidic residues" evidence="1">
    <location>
        <begin position="59"/>
        <end position="69"/>
    </location>
</feature>
<evidence type="ECO:0000313" key="3">
    <source>
        <dbReference type="Proteomes" id="UP001558652"/>
    </source>
</evidence>